<dbReference type="EMBL" id="JABUKG010000003">
    <property type="protein sequence ID" value="MBY6319966.1"/>
    <property type="molecule type" value="Genomic_DNA"/>
</dbReference>
<keyword evidence="1 9" id="KW-0547">Nucleotide-binding</keyword>
<dbReference type="PROSITE" id="PS51198">
    <property type="entry name" value="UVRD_HELICASE_ATP_BIND"/>
    <property type="match status" value="1"/>
</dbReference>
<protein>
    <recommendedName>
        <fullName evidence="7">DNA 3'-5' helicase</fullName>
        <ecNumber evidence="7">5.6.2.4</ecNumber>
    </recommendedName>
</protein>
<reference evidence="11 12" key="1">
    <citation type="submission" date="2020-06" db="EMBL/GenBank/DDBJ databases">
        <title>Taxonomy, biology and ecology of Rhodococcus bacteria occurring in California pistachio and other woody hosts as revealed by genome sequence analyses.</title>
        <authorList>
            <person name="Gai Y."/>
            <person name="Riely B."/>
        </authorList>
    </citation>
    <scope>NUCLEOTIDE SEQUENCE [LARGE SCALE GENOMIC DNA]</scope>
    <source>
        <strain evidence="11 12">BP-284</strain>
    </source>
</reference>
<evidence type="ECO:0000256" key="9">
    <source>
        <dbReference type="PROSITE-ProRule" id="PRU00560"/>
    </source>
</evidence>
<keyword evidence="2 9" id="KW-0378">Hydrolase</keyword>
<proteinExistence type="predicted"/>
<feature type="domain" description="UvrD-like helicase ATP-binding" evidence="10">
    <location>
        <begin position="251"/>
        <end position="581"/>
    </location>
</feature>
<evidence type="ECO:0000256" key="4">
    <source>
        <dbReference type="ARBA" id="ARBA00022840"/>
    </source>
</evidence>
<gene>
    <name evidence="11" type="ORF">HQ605_03925</name>
</gene>
<dbReference type="PANTHER" id="PTHR11070">
    <property type="entry name" value="UVRD / RECB / PCRA DNA HELICASE FAMILY MEMBER"/>
    <property type="match status" value="1"/>
</dbReference>
<dbReference type="GO" id="GO:0004386">
    <property type="term" value="F:helicase activity"/>
    <property type="evidence" value="ECO:0007669"/>
    <property type="project" value="UniProtKB-KW"/>
</dbReference>
<accession>A0ABS7NPP0</accession>
<dbReference type="InterPro" id="IPR014016">
    <property type="entry name" value="UvrD-like_ATP-bd"/>
</dbReference>
<evidence type="ECO:0000259" key="10">
    <source>
        <dbReference type="PROSITE" id="PS51198"/>
    </source>
</evidence>
<dbReference type="InterPro" id="IPR000212">
    <property type="entry name" value="DNA_helicase_UvrD/REP"/>
</dbReference>
<comment type="caution">
    <text evidence="11">The sequence shown here is derived from an EMBL/GenBank/DDBJ whole genome shotgun (WGS) entry which is preliminary data.</text>
</comment>
<sequence>MPQIVLGDINNIDGSVQRKVFAFLQKLMQSHERSGLHIEPMVGSADSRARTGRVDSFWRAVLFEITDPDRDRIFVFVGAYPHDEAIEIARTRRLTINPRNGVAELSHAPAAVANPVPPAAVREAPASEDPRTLRARGFTLDDLTDIGMDADFAGGALDVGDEDQVIAYAQTAPATWQGEAFMDLATGTGLSTVRERYALRDEVPTEGTDDEQLIAALKHPAARMQFAFVDDNEELRAAIEAADFAAWRVFLHPEQRKWVEKDQAGGSFRLTGGAGTGKTVVLVHRARHLMKQSPTARVVLTTFNRTLADSLTEQLRLLDPTLALASDVGEPGVFVASVDSIAARLLHRHRSSLDSTADQVGPVGRVLGPRTSEVFGRRVDDAWKNAIAVGGAALPPDLAVPSFFETEYSMVVLPQRIRERDEYLRVRRGGRGVALNRARRNAVWDVVESYRAAAAAAGSADFEEKAAIAAEVLTSEGRSVADHVLVDEAQDLTSTRFQLLRALVEPGPNDLFLAEDAHQRIYGQKIVLKNVGIAIVGRSRRLTLNYRTTQQNLHYALAVLSGDDFVDLDGEPENATGYRSARTGPSPSMIRASSVTDLYDKLAEQIDEWGGGKTSSIGLLTPANKEASTLPRVLGERGITATFVDNAGTAASTGVQTMTMYRAKGMEFADVILVGASAASMPRDYVIAQLPEGDREDAVQRERSLVYVAATRARDRLALMWVGEPSSLVPMPDPDSTS</sequence>
<evidence type="ECO:0000313" key="11">
    <source>
        <dbReference type="EMBL" id="MBY6319966.1"/>
    </source>
</evidence>
<evidence type="ECO:0000256" key="7">
    <source>
        <dbReference type="ARBA" id="ARBA00034808"/>
    </source>
</evidence>
<evidence type="ECO:0000256" key="2">
    <source>
        <dbReference type="ARBA" id="ARBA00022801"/>
    </source>
</evidence>
<dbReference type="SUPFAM" id="SSF52540">
    <property type="entry name" value="P-loop containing nucleoside triphosphate hydrolases"/>
    <property type="match status" value="1"/>
</dbReference>
<evidence type="ECO:0000256" key="8">
    <source>
        <dbReference type="ARBA" id="ARBA00048988"/>
    </source>
</evidence>
<dbReference type="InterPro" id="IPR014017">
    <property type="entry name" value="DNA_helicase_UvrD-like_C"/>
</dbReference>
<evidence type="ECO:0000256" key="3">
    <source>
        <dbReference type="ARBA" id="ARBA00022806"/>
    </source>
</evidence>
<dbReference type="PANTHER" id="PTHR11070:SF45">
    <property type="entry name" value="DNA 3'-5' HELICASE"/>
    <property type="match status" value="1"/>
</dbReference>
<keyword evidence="5" id="KW-0413">Isomerase</keyword>
<dbReference type="Pfam" id="PF13361">
    <property type="entry name" value="UvrD_C"/>
    <property type="match status" value="1"/>
</dbReference>
<comment type="catalytic activity">
    <reaction evidence="8">
        <text>ATP + H2O = ADP + phosphate + H(+)</text>
        <dbReference type="Rhea" id="RHEA:13065"/>
        <dbReference type="ChEBI" id="CHEBI:15377"/>
        <dbReference type="ChEBI" id="CHEBI:15378"/>
        <dbReference type="ChEBI" id="CHEBI:30616"/>
        <dbReference type="ChEBI" id="CHEBI:43474"/>
        <dbReference type="ChEBI" id="CHEBI:456216"/>
        <dbReference type="EC" id="5.6.2.4"/>
    </reaction>
</comment>
<keyword evidence="12" id="KW-1185">Reference proteome</keyword>
<dbReference type="InterPro" id="IPR027417">
    <property type="entry name" value="P-loop_NTPase"/>
</dbReference>
<organism evidence="11 12">
    <name type="scientific">Rhodococcoides kroppenstedtii</name>
    <dbReference type="NCBI Taxonomy" id="293050"/>
    <lineage>
        <taxon>Bacteria</taxon>
        <taxon>Bacillati</taxon>
        <taxon>Actinomycetota</taxon>
        <taxon>Actinomycetes</taxon>
        <taxon>Mycobacteriales</taxon>
        <taxon>Nocardiaceae</taxon>
        <taxon>Rhodococcoides</taxon>
    </lineage>
</organism>
<name>A0ABS7NPP0_9NOCA</name>
<evidence type="ECO:0000256" key="6">
    <source>
        <dbReference type="ARBA" id="ARBA00034617"/>
    </source>
</evidence>
<dbReference type="EC" id="5.6.2.4" evidence="7"/>
<evidence type="ECO:0000313" key="12">
    <source>
        <dbReference type="Proteomes" id="UP001520140"/>
    </source>
</evidence>
<dbReference type="Gene3D" id="3.40.50.300">
    <property type="entry name" value="P-loop containing nucleotide triphosphate hydrolases"/>
    <property type="match status" value="2"/>
</dbReference>
<comment type="catalytic activity">
    <reaction evidence="6">
        <text>Couples ATP hydrolysis with the unwinding of duplex DNA by translocating in the 3'-5' direction.</text>
        <dbReference type="EC" id="5.6.2.4"/>
    </reaction>
</comment>
<keyword evidence="3 9" id="KW-0347">Helicase</keyword>
<dbReference type="Proteomes" id="UP001520140">
    <property type="component" value="Unassembled WGS sequence"/>
</dbReference>
<evidence type="ECO:0000256" key="5">
    <source>
        <dbReference type="ARBA" id="ARBA00023235"/>
    </source>
</evidence>
<feature type="binding site" evidence="9">
    <location>
        <begin position="272"/>
        <end position="279"/>
    </location>
    <ligand>
        <name>ATP</name>
        <dbReference type="ChEBI" id="CHEBI:30616"/>
    </ligand>
</feature>
<dbReference type="Pfam" id="PF00580">
    <property type="entry name" value="UvrD-helicase"/>
    <property type="match status" value="1"/>
</dbReference>
<keyword evidence="4 9" id="KW-0067">ATP-binding</keyword>
<evidence type="ECO:0000256" key="1">
    <source>
        <dbReference type="ARBA" id="ARBA00022741"/>
    </source>
</evidence>